<proteinExistence type="predicted"/>
<accession>A0A5S6QZ59</accession>
<name>A0A5S6QZ59_TRIMR</name>
<sequence>MTPQQPFVALLRLEAVKAIPTIQRRAHTSAGKVEFGEHFAELAPAGALRFIEFDRVNKRPATNDEGPPSTKRFGERSRRPQCSCVKLSRPPVDCLRLAIGSYELAPIGPCSRARFPQNNSFRPAKAVRSGDRQLHDQKKLFEIRACQTSPEWRERRARFNRSAKLRPGRA</sequence>
<dbReference type="AlphaFoldDB" id="A0A5S6QZ59"/>
<organism evidence="2 3">
    <name type="scientific">Trichuris muris</name>
    <name type="common">Mouse whipworm</name>
    <dbReference type="NCBI Taxonomy" id="70415"/>
    <lineage>
        <taxon>Eukaryota</taxon>
        <taxon>Metazoa</taxon>
        <taxon>Ecdysozoa</taxon>
        <taxon>Nematoda</taxon>
        <taxon>Enoplea</taxon>
        <taxon>Dorylaimia</taxon>
        <taxon>Trichinellida</taxon>
        <taxon>Trichuridae</taxon>
        <taxon>Trichuris</taxon>
    </lineage>
</organism>
<evidence type="ECO:0000313" key="2">
    <source>
        <dbReference type="Proteomes" id="UP000046395"/>
    </source>
</evidence>
<feature type="region of interest" description="Disordered" evidence="1">
    <location>
        <begin position="58"/>
        <end position="78"/>
    </location>
</feature>
<protein>
    <submittedName>
        <fullName evidence="3">Uncharacterized protein</fullName>
    </submittedName>
</protein>
<evidence type="ECO:0000313" key="3">
    <source>
        <dbReference type="WBParaSite" id="TMUE_3000012540.1"/>
    </source>
</evidence>
<reference evidence="3" key="1">
    <citation type="submission" date="2019-12" db="UniProtKB">
        <authorList>
            <consortium name="WormBaseParasite"/>
        </authorList>
    </citation>
    <scope>IDENTIFICATION</scope>
</reference>
<dbReference type="WBParaSite" id="TMUE_3000012540.1">
    <property type="protein sequence ID" value="TMUE_3000012540.1"/>
    <property type="gene ID" value="WBGene00288477"/>
</dbReference>
<dbReference type="Proteomes" id="UP000046395">
    <property type="component" value="Unassembled WGS sequence"/>
</dbReference>
<keyword evidence="2" id="KW-1185">Reference proteome</keyword>
<evidence type="ECO:0000256" key="1">
    <source>
        <dbReference type="SAM" id="MobiDB-lite"/>
    </source>
</evidence>